<dbReference type="SUPFAM" id="SSF53335">
    <property type="entry name" value="S-adenosyl-L-methionine-dependent methyltransferases"/>
    <property type="match status" value="1"/>
</dbReference>
<reference evidence="9" key="1">
    <citation type="journal article" date="2019" name="Int. J. Syst. Evol. Microbiol.">
        <title>The Global Catalogue of Microorganisms (GCM) 10K type strain sequencing project: providing services to taxonomists for standard genome sequencing and annotation.</title>
        <authorList>
            <consortium name="The Broad Institute Genomics Platform"/>
            <consortium name="The Broad Institute Genome Sequencing Center for Infectious Disease"/>
            <person name="Wu L."/>
            <person name="Ma J."/>
        </authorList>
    </citation>
    <scope>NUCLEOTIDE SEQUENCE [LARGE SCALE GENOMIC DNA]</scope>
    <source>
        <strain evidence="9">KCTC 52366</strain>
    </source>
</reference>
<dbReference type="InterPro" id="IPR049560">
    <property type="entry name" value="MeTrfase_RsmB-F_NOP2_cat"/>
</dbReference>
<protein>
    <submittedName>
        <fullName evidence="8">RsmB/NOP family class I SAM-dependent RNA methyltransferase</fullName>
        <ecNumber evidence="8">2.1.1.-</ecNumber>
    </submittedName>
</protein>
<evidence type="ECO:0000256" key="4">
    <source>
        <dbReference type="ARBA" id="ARBA00022691"/>
    </source>
</evidence>
<dbReference type="GO" id="GO:0008168">
    <property type="term" value="F:methyltransferase activity"/>
    <property type="evidence" value="ECO:0007669"/>
    <property type="project" value="UniProtKB-KW"/>
</dbReference>
<dbReference type="Gene3D" id="1.10.940.10">
    <property type="entry name" value="NusB-like"/>
    <property type="match status" value="1"/>
</dbReference>
<evidence type="ECO:0000259" key="7">
    <source>
        <dbReference type="PROSITE" id="PS51686"/>
    </source>
</evidence>
<dbReference type="InterPro" id="IPR029063">
    <property type="entry name" value="SAM-dependent_MTases_sf"/>
</dbReference>
<organism evidence="8 9">
    <name type="scientific">Psychromarinibacter halotolerans</name>
    <dbReference type="NCBI Taxonomy" id="1775175"/>
    <lineage>
        <taxon>Bacteria</taxon>
        <taxon>Pseudomonadati</taxon>
        <taxon>Pseudomonadota</taxon>
        <taxon>Alphaproteobacteria</taxon>
        <taxon>Rhodobacterales</taxon>
        <taxon>Paracoccaceae</taxon>
        <taxon>Psychromarinibacter</taxon>
    </lineage>
</organism>
<dbReference type="EMBL" id="JBHRTB010000010">
    <property type="protein sequence ID" value="MFC3142072.1"/>
    <property type="molecule type" value="Genomic_DNA"/>
</dbReference>
<feature type="domain" description="SAM-dependent MTase RsmB/NOP-type" evidence="7">
    <location>
        <begin position="129"/>
        <end position="425"/>
    </location>
</feature>
<dbReference type="PROSITE" id="PS51686">
    <property type="entry name" value="SAM_MT_RSMB_NOP"/>
    <property type="match status" value="1"/>
</dbReference>
<dbReference type="InterPro" id="IPR035926">
    <property type="entry name" value="NusB-like_sf"/>
</dbReference>
<keyword evidence="4 6" id="KW-0949">S-adenosyl-L-methionine</keyword>
<evidence type="ECO:0000256" key="6">
    <source>
        <dbReference type="PROSITE-ProRule" id="PRU01023"/>
    </source>
</evidence>
<sequence length="426" mass="45271">MTKPGLAPRRSALWLLGQVTGEGRLLSELLPRALDKLPPEDRARAQRLTVETLRWADRADRVLKPFLKKAPNLPVRNALRMAVVEMAVDGAAAHGVVDAAVTLMGETKKTKPAAGLANAVLRKVDVAAWDRTQLPKLPNWLRGPLIAGYGRRKIEAMEAAHAAGAPLDLTPKDGDAAALGARVGGVALPTGSVRLDSRAQVTALPGFESGDWWVQDAAAATPARALAGGLAPATGARVLDMCAAPGGKTMQLAAAGAEVTALDLSEHRMTRVAENLARTGLSAKTVTADALEWTPDAPFDAILLDAPCSATGTIRRHPDLPHARDGAEFAGLFALQEAMLDRAVDWLKPGGLLVYCTCSLLPDEGEVQIEEALTRHPSLRLETDVLRVPGVEDGWLCDEGLRLTPDLWKDRGGMDGFFIAALRKDA</sequence>
<dbReference type="InterPro" id="IPR018314">
    <property type="entry name" value="RsmB/NOL1/NOP2-like_CS"/>
</dbReference>
<dbReference type="SUPFAM" id="SSF48013">
    <property type="entry name" value="NusB-like"/>
    <property type="match status" value="1"/>
</dbReference>
<dbReference type="PANTHER" id="PTHR22807">
    <property type="entry name" value="NOP2 YEAST -RELATED NOL1/NOP2/FMU SUN DOMAIN-CONTAINING"/>
    <property type="match status" value="1"/>
</dbReference>
<comment type="similarity">
    <text evidence="1 6">Belongs to the class I-like SAM-binding methyltransferase superfamily. RsmB/NOP family.</text>
</comment>
<name>A0ABV7GQP3_9RHOB</name>
<dbReference type="InterPro" id="IPR006027">
    <property type="entry name" value="NusB_RsmB_TIM44"/>
</dbReference>
<dbReference type="InterPro" id="IPR023267">
    <property type="entry name" value="RCMT"/>
</dbReference>
<dbReference type="EC" id="2.1.1.-" evidence="8"/>
<comment type="caution">
    <text evidence="8">The sequence shown here is derived from an EMBL/GenBank/DDBJ whole genome shotgun (WGS) entry which is preliminary data.</text>
</comment>
<feature type="active site" description="Nucleophile" evidence="6">
    <location>
        <position position="358"/>
    </location>
</feature>
<gene>
    <name evidence="8" type="ORF">ACFOGP_05095</name>
</gene>
<evidence type="ECO:0000256" key="5">
    <source>
        <dbReference type="ARBA" id="ARBA00022884"/>
    </source>
</evidence>
<dbReference type="Proteomes" id="UP001595632">
    <property type="component" value="Unassembled WGS sequence"/>
</dbReference>
<dbReference type="PROSITE" id="PS01153">
    <property type="entry name" value="NOL1_NOP2_SUN"/>
    <property type="match status" value="1"/>
</dbReference>
<dbReference type="PANTHER" id="PTHR22807:SF61">
    <property type="entry name" value="NOL1_NOP2_SUN FAMILY PROTEIN _ ANTITERMINATION NUSB DOMAIN-CONTAINING PROTEIN"/>
    <property type="match status" value="1"/>
</dbReference>
<keyword evidence="9" id="KW-1185">Reference proteome</keyword>
<evidence type="ECO:0000313" key="8">
    <source>
        <dbReference type="EMBL" id="MFC3142072.1"/>
    </source>
</evidence>
<feature type="binding site" evidence="6">
    <location>
        <position position="263"/>
    </location>
    <ligand>
        <name>S-adenosyl-L-methionine</name>
        <dbReference type="ChEBI" id="CHEBI:59789"/>
    </ligand>
</feature>
<dbReference type="InterPro" id="IPR001678">
    <property type="entry name" value="MeTrfase_RsmB-F_NOP2_dom"/>
</dbReference>
<evidence type="ECO:0000256" key="3">
    <source>
        <dbReference type="ARBA" id="ARBA00022679"/>
    </source>
</evidence>
<evidence type="ECO:0000256" key="2">
    <source>
        <dbReference type="ARBA" id="ARBA00022603"/>
    </source>
</evidence>
<evidence type="ECO:0000256" key="1">
    <source>
        <dbReference type="ARBA" id="ARBA00007494"/>
    </source>
</evidence>
<dbReference type="CDD" id="cd02440">
    <property type="entry name" value="AdoMet_MTases"/>
    <property type="match status" value="1"/>
</dbReference>
<dbReference type="Gene3D" id="3.40.50.150">
    <property type="entry name" value="Vaccinia Virus protein VP39"/>
    <property type="match status" value="1"/>
</dbReference>
<keyword evidence="2 6" id="KW-0489">Methyltransferase</keyword>
<evidence type="ECO:0000313" key="9">
    <source>
        <dbReference type="Proteomes" id="UP001595632"/>
    </source>
</evidence>
<accession>A0ABV7GQP3</accession>
<dbReference type="Pfam" id="PF01029">
    <property type="entry name" value="NusB"/>
    <property type="match status" value="1"/>
</dbReference>
<feature type="binding site" evidence="6">
    <location>
        <position position="289"/>
    </location>
    <ligand>
        <name>S-adenosyl-L-methionine</name>
        <dbReference type="ChEBI" id="CHEBI:59789"/>
    </ligand>
</feature>
<feature type="binding site" evidence="6">
    <location>
        <position position="305"/>
    </location>
    <ligand>
        <name>S-adenosyl-L-methionine</name>
        <dbReference type="ChEBI" id="CHEBI:59789"/>
    </ligand>
</feature>
<dbReference type="GO" id="GO:0032259">
    <property type="term" value="P:methylation"/>
    <property type="evidence" value="ECO:0007669"/>
    <property type="project" value="UniProtKB-KW"/>
</dbReference>
<dbReference type="Pfam" id="PF01189">
    <property type="entry name" value="Methyltr_RsmB-F"/>
    <property type="match status" value="1"/>
</dbReference>
<dbReference type="PRINTS" id="PR02008">
    <property type="entry name" value="RCMTFAMILY"/>
</dbReference>
<keyword evidence="5 6" id="KW-0694">RNA-binding</keyword>
<keyword evidence="3 6" id="KW-0808">Transferase</keyword>
<proteinExistence type="inferred from homology"/>
<dbReference type="RefSeq" id="WP_275631687.1">
    <property type="nucleotide sequence ID" value="NZ_JARGYD010000002.1"/>
</dbReference>
<feature type="binding site" evidence="6">
    <location>
        <begin position="242"/>
        <end position="248"/>
    </location>
    <ligand>
        <name>S-adenosyl-L-methionine</name>
        <dbReference type="ChEBI" id="CHEBI:59789"/>
    </ligand>
</feature>